<reference evidence="2" key="1">
    <citation type="journal article" date="2021" name="Proc. Natl. Acad. Sci. U.S.A.">
        <title>A Catalog of Tens of Thousands of Viruses from Human Metagenomes Reveals Hidden Associations with Chronic Diseases.</title>
        <authorList>
            <person name="Tisza M.J."/>
            <person name="Buck C.B."/>
        </authorList>
    </citation>
    <scope>NUCLEOTIDE SEQUENCE</scope>
    <source>
        <strain evidence="2">Ctgu013</strain>
    </source>
</reference>
<sequence>MANLLFPLNARRVKWSSQVEDDWDVTEQTAASGKRRAITSQTLPGWQFTIDFPALTAEEKDTLFAFRSRVKGTLIPFFYKDAENYHCEKVRLARNGDGSYQLTANMHGQQEPTYYADKLTVWVDGAERTAQEYTIDRGAIVFNHPQNTGAVVTATYDYWWKVVFAKKSITVKQKFVNLFECSIALKVVR</sequence>
<evidence type="ECO:0000259" key="1">
    <source>
        <dbReference type="Pfam" id="PF09343"/>
    </source>
</evidence>
<proteinExistence type="predicted"/>
<dbReference type="EMBL" id="BK015171">
    <property type="protein sequence ID" value="DAD94000.1"/>
    <property type="molecule type" value="Genomic_DNA"/>
</dbReference>
<feature type="domain" description="DUF2460" evidence="1">
    <location>
        <begin position="11"/>
        <end position="179"/>
    </location>
</feature>
<accession>A0A8S5NIG2</accession>
<name>A0A8S5NIG2_9CAUD</name>
<evidence type="ECO:0000313" key="2">
    <source>
        <dbReference type="EMBL" id="DAD94000.1"/>
    </source>
</evidence>
<dbReference type="Pfam" id="PF09343">
    <property type="entry name" value="DUF2460"/>
    <property type="match status" value="1"/>
</dbReference>
<organism evidence="2">
    <name type="scientific">Siphoviridae sp. ctgu013</name>
    <dbReference type="NCBI Taxonomy" id="2826421"/>
    <lineage>
        <taxon>Viruses</taxon>
        <taxon>Duplodnaviria</taxon>
        <taxon>Heunggongvirae</taxon>
        <taxon>Uroviricota</taxon>
        <taxon>Caudoviricetes</taxon>
    </lineage>
</organism>
<dbReference type="InterPro" id="IPR011740">
    <property type="entry name" value="DUF2460"/>
</dbReference>
<protein>
    <submittedName>
        <fullName evidence="2">Minor tail protein</fullName>
    </submittedName>
</protein>